<dbReference type="EMBL" id="DVNE01000037">
    <property type="protein sequence ID" value="HIU61772.1"/>
    <property type="molecule type" value="Genomic_DNA"/>
</dbReference>
<protein>
    <submittedName>
        <fullName evidence="1">Uncharacterized protein</fullName>
    </submittedName>
</protein>
<dbReference type="Proteomes" id="UP000824110">
    <property type="component" value="Unassembled WGS sequence"/>
</dbReference>
<dbReference type="AlphaFoldDB" id="A0A9D1MK59"/>
<reference evidence="1" key="2">
    <citation type="journal article" date="2021" name="PeerJ">
        <title>Extensive microbial diversity within the chicken gut microbiome revealed by metagenomics and culture.</title>
        <authorList>
            <person name="Gilroy R."/>
            <person name="Ravi A."/>
            <person name="Getino M."/>
            <person name="Pursley I."/>
            <person name="Horton D.L."/>
            <person name="Alikhan N.F."/>
            <person name="Baker D."/>
            <person name="Gharbi K."/>
            <person name="Hall N."/>
            <person name="Watson M."/>
            <person name="Adriaenssens E.M."/>
            <person name="Foster-Nyarko E."/>
            <person name="Jarju S."/>
            <person name="Secka A."/>
            <person name="Antonio M."/>
            <person name="Oren A."/>
            <person name="Chaudhuri R.R."/>
            <person name="La Ragione R."/>
            <person name="Hildebrand F."/>
            <person name="Pallen M.J."/>
        </authorList>
    </citation>
    <scope>NUCLEOTIDE SEQUENCE</scope>
    <source>
        <strain evidence="1">CHK195-12923</strain>
    </source>
</reference>
<accession>A0A9D1MK59</accession>
<evidence type="ECO:0000313" key="2">
    <source>
        <dbReference type="Proteomes" id="UP000824110"/>
    </source>
</evidence>
<sequence length="90" mass="10229">MNDEGIKKALLKCAVGFDTSEVVEEYAVDGEELRLVKRKVTRRDVPPDIKAVKMLLDGDTGVENLSDEELEERRKKLIELLKEDNIGKEN</sequence>
<organism evidence="1 2">
    <name type="scientific">Candidatus Coproplasma excrementigallinarum</name>
    <dbReference type="NCBI Taxonomy" id="2840747"/>
    <lineage>
        <taxon>Bacteria</taxon>
        <taxon>Bacillati</taxon>
        <taxon>Bacillota</taxon>
        <taxon>Clostridia</taxon>
        <taxon>Eubacteriales</taxon>
        <taxon>Candidatus Coproplasma</taxon>
    </lineage>
</organism>
<comment type="caution">
    <text evidence="1">The sequence shown here is derived from an EMBL/GenBank/DDBJ whole genome shotgun (WGS) entry which is preliminary data.</text>
</comment>
<evidence type="ECO:0000313" key="1">
    <source>
        <dbReference type="EMBL" id="HIU61772.1"/>
    </source>
</evidence>
<reference evidence="1" key="1">
    <citation type="submission" date="2020-10" db="EMBL/GenBank/DDBJ databases">
        <authorList>
            <person name="Gilroy R."/>
        </authorList>
    </citation>
    <scope>NUCLEOTIDE SEQUENCE</scope>
    <source>
        <strain evidence="1">CHK195-12923</strain>
    </source>
</reference>
<name>A0A9D1MK59_9FIRM</name>
<proteinExistence type="predicted"/>
<gene>
    <name evidence="1" type="ORF">IAB69_03895</name>
</gene>